<sequence length="189" mass="20833">MPAGSKMNLSLAKAKPIRGSGSTSGITELRSRKKNGIETAAGERTENVRGTTLQMEVSGEGGGGGAPGARAEIPVQLVVRKNQLYFGDKRSTDIVQQSYNKFCVQDPRSLGMELKQKSVASSQLWQPELVQHYRCQCLNHLMKTSLVCLHFKAAMTHHQSYRDNVAASNIEVWGLCELVDFDAMRYDAE</sequence>
<evidence type="ECO:0000313" key="3">
    <source>
        <dbReference type="Proteomes" id="UP001145742"/>
    </source>
</evidence>
<protein>
    <submittedName>
        <fullName evidence="2">Uncharacterized protein</fullName>
    </submittedName>
</protein>
<proteinExistence type="predicted"/>
<name>A0ABQ9DU05_9PASS</name>
<evidence type="ECO:0000313" key="2">
    <source>
        <dbReference type="EMBL" id="KAJ7425828.1"/>
    </source>
</evidence>
<evidence type="ECO:0000256" key="1">
    <source>
        <dbReference type="SAM" id="MobiDB-lite"/>
    </source>
</evidence>
<feature type="region of interest" description="Disordered" evidence="1">
    <location>
        <begin position="1"/>
        <end position="37"/>
    </location>
</feature>
<reference evidence="2" key="1">
    <citation type="submission" date="2019-10" db="EMBL/GenBank/DDBJ databases">
        <authorList>
            <person name="Soares A.E.R."/>
            <person name="Aleixo A."/>
            <person name="Schneider P."/>
            <person name="Miyaki C.Y."/>
            <person name="Schneider M.P."/>
            <person name="Mello C."/>
            <person name="Vasconcelos A.T.R."/>
        </authorList>
    </citation>
    <scope>NUCLEOTIDE SEQUENCE</scope>
    <source>
        <tissue evidence="2">Muscle</tissue>
    </source>
</reference>
<comment type="caution">
    <text evidence="2">The sequence shown here is derived from an EMBL/GenBank/DDBJ whole genome shotgun (WGS) entry which is preliminary data.</text>
</comment>
<dbReference type="EMBL" id="WHWB01032380">
    <property type="protein sequence ID" value="KAJ7425828.1"/>
    <property type="molecule type" value="Genomic_DNA"/>
</dbReference>
<organism evidence="2 3">
    <name type="scientific">Willisornis vidua</name>
    <name type="common">Xingu scale-backed antbird</name>
    <dbReference type="NCBI Taxonomy" id="1566151"/>
    <lineage>
        <taxon>Eukaryota</taxon>
        <taxon>Metazoa</taxon>
        <taxon>Chordata</taxon>
        <taxon>Craniata</taxon>
        <taxon>Vertebrata</taxon>
        <taxon>Euteleostomi</taxon>
        <taxon>Archelosauria</taxon>
        <taxon>Archosauria</taxon>
        <taxon>Dinosauria</taxon>
        <taxon>Saurischia</taxon>
        <taxon>Theropoda</taxon>
        <taxon>Coelurosauria</taxon>
        <taxon>Aves</taxon>
        <taxon>Neognathae</taxon>
        <taxon>Neoaves</taxon>
        <taxon>Telluraves</taxon>
        <taxon>Australaves</taxon>
        <taxon>Passeriformes</taxon>
        <taxon>Thamnophilidae</taxon>
        <taxon>Willisornis</taxon>
    </lineage>
</organism>
<keyword evidence="3" id="KW-1185">Reference proteome</keyword>
<gene>
    <name evidence="2" type="ORF">WISP_20370</name>
</gene>
<dbReference type="Proteomes" id="UP001145742">
    <property type="component" value="Unassembled WGS sequence"/>
</dbReference>
<accession>A0ABQ9DU05</accession>